<dbReference type="InterPro" id="IPR001180">
    <property type="entry name" value="CNH_dom"/>
</dbReference>
<dbReference type="Pfam" id="PF00780">
    <property type="entry name" value="CNH"/>
    <property type="match status" value="1"/>
</dbReference>
<keyword evidence="3" id="KW-0963">Cytoplasm</keyword>
<evidence type="ECO:0000256" key="5">
    <source>
        <dbReference type="PROSITE-ProRule" id="PRU01006"/>
    </source>
</evidence>
<name>A0ABQ8Z7J8_9EUKA</name>
<dbReference type="PANTHER" id="PTHR12894">
    <property type="entry name" value="CNH DOMAIN CONTAINING"/>
    <property type="match status" value="1"/>
</dbReference>
<evidence type="ECO:0000256" key="2">
    <source>
        <dbReference type="ARBA" id="ARBA00022448"/>
    </source>
</evidence>
<dbReference type="Pfam" id="PF10366">
    <property type="entry name" value="Vps39_1"/>
    <property type="match status" value="1"/>
</dbReference>
<dbReference type="Proteomes" id="UP001150062">
    <property type="component" value="Unassembled WGS sequence"/>
</dbReference>
<reference evidence="7" key="1">
    <citation type="submission" date="2022-08" db="EMBL/GenBank/DDBJ databases">
        <title>Novel sulfate-reducing endosymbionts in the free-living metamonad Anaeramoeba.</title>
        <authorList>
            <person name="Jerlstrom-Hultqvist J."/>
            <person name="Cepicka I."/>
            <person name="Gallot-Lavallee L."/>
            <person name="Salas-Leiva D."/>
            <person name="Curtis B.A."/>
            <person name="Zahonova K."/>
            <person name="Pipaliya S."/>
            <person name="Dacks J."/>
            <person name="Roger A.J."/>
        </authorList>
    </citation>
    <scope>NUCLEOTIDE SEQUENCE</scope>
    <source>
        <strain evidence="7">Schooner1</strain>
    </source>
</reference>
<dbReference type="PROSITE" id="PS50236">
    <property type="entry name" value="CHCR"/>
    <property type="match status" value="1"/>
</dbReference>
<evidence type="ECO:0000256" key="3">
    <source>
        <dbReference type="ARBA" id="ARBA00022490"/>
    </source>
</evidence>
<dbReference type="EMBL" id="JAOAOG010000040">
    <property type="protein sequence ID" value="KAJ6252700.1"/>
    <property type="molecule type" value="Genomic_DNA"/>
</dbReference>
<dbReference type="PROSITE" id="PS50219">
    <property type="entry name" value="CNH"/>
    <property type="match status" value="1"/>
</dbReference>
<sequence>MSKAFGLFKLGIPIKKVQSVAVFKENLIFLGTNDSNLITYNITKREINSNLNFSCSKLLETKLVKGKKNVEQILIKNNSIFLNVSNSLKFIDISQLKIVNTIQENKVVLICVDECDENDRVMACLNRKLFIYERRTKLGAYQKIKSFEISECPTVVRWYDTTICCGFKGRGYSIITYPSGEVNDLKINPKINLQIAFLKKFKEFLIVDDMSNLNLGICINQSGAPVRSTLLWDSKPKIVNCFSPYVIGILPKKITIHTFYDQQLLQELSLTDVRSISTSKFKIILRTKAGLFVLEKVPIFTQVLQMIDSGEYEKAIELFEYNENPNQTENEHKKQLRKIQIKIGFKYLEKMEFNLAFESFQKGLLDPRELISLLPGFSSQLGEYQPTNSFSISKSTILTFIENCLYQKRQLETIDNKTDTVENHLEKFRSLLLKYLESNRKTENEDLKASIDTTLMLLYAEHYPKKLNLFLSKAHNASLKQCQKYLMNKKLYHQLALIFKGVKMYQEALEIWSNLGNGNYAQKNVDPLKSTIELLSKNCDSDNIMLIWRYSMWVLARAPDKGIVIFTKKRKKPLPPNKVINFLKKYGNEKLKLLFIEFIVNVEKTEQGKYHTELAISYIDNYLLLINKSESLIGDNNSINNINTITNKRNVSELIIKLNNLLKTSTKYNPELLFSKIENTELYEEQVLLLDKLEQYMAAIKILLKKIKNKKILKKYLQDKDPIIKEKKLLSYLDYLLNVKSGQNSNENNPNVKKALKLINTYPQDLDPLKVFQIFPKNLPLTDFANFFNSSIRESVHQLKESSLINNLRKMEYLHSQDELQTVNNQSSLIKSSTICDVCKKRIGLAIFARFPNGKIAHLYCFEKDYMCPVTKYDFRKNN</sequence>
<feature type="repeat" description="CHCR" evidence="5">
    <location>
        <begin position="567"/>
        <end position="745"/>
    </location>
</feature>
<accession>A0ABQ8Z7J8</accession>
<dbReference type="InterPro" id="IPR019452">
    <property type="entry name" value="VPS39/TGF_beta_rcpt-assoc_1"/>
</dbReference>
<evidence type="ECO:0000256" key="4">
    <source>
        <dbReference type="ARBA" id="ARBA00022927"/>
    </source>
</evidence>
<evidence type="ECO:0000259" key="6">
    <source>
        <dbReference type="PROSITE" id="PS50219"/>
    </source>
</evidence>
<organism evidence="7 8">
    <name type="scientific">Anaeramoeba flamelloides</name>
    <dbReference type="NCBI Taxonomy" id="1746091"/>
    <lineage>
        <taxon>Eukaryota</taxon>
        <taxon>Metamonada</taxon>
        <taxon>Anaeramoebidae</taxon>
        <taxon>Anaeramoeba</taxon>
    </lineage>
</organism>
<dbReference type="InterPro" id="IPR032914">
    <property type="entry name" value="Vam6/VPS39/TRAP1"/>
</dbReference>
<evidence type="ECO:0000313" key="8">
    <source>
        <dbReference type="Proteomes" id="UP001150062"/>
    </source>
</evidence>
<evidence type="ECO:0000313" key="7">
    <source>
        <dbReference type="EMBL" id="KAJ6252700.1"/>
    </source>
</evidence>
<dbReference type="SUPFAM" id="SSF50978">
    <property type="entry name" value="WD40 repeat-like"/>
    <property type="match status" value="1"/>
</dbReference>
<comment type="subcellular location">
    <subcellularLocation>
        <location evidence="1">Cytoplasm</location>
    </subcellularLocation>
</comment>
<keyword evidence="4" id="KW-0653">Protein transport</keyword>
<evidence type="ECO:0000256" key="1">
    <source>
        <dbReference type="ARBA" id="ARBA00004496"/>
    </source>
</evidence>
<keyword evidence="2" id="KW-0813">Transport</keyword>
<dbReference type="InterPro" id="IPR000547">
    <property type="entry name" value="Clathrin_H-chain/VPS_repeat"/>
</dbReference>
<keyword evidence="8" id="KW-1185">Reference proteome</keyword>
<feature type="domain" description="CNH" evidence="6">
    <location>
        <begin position="14"/>
        <end position="283"/>
    </location>
</feature>
<protein>
    <submittedName>
        <fullName evidence="7">Cnh domain containing</fullName>
    </submittedName>
</protein>
<gene>
    <name evidence="7" type="ORF">M0813_13910</name>
</gene>
<dbReference type="Pfam" id="PF10367">
    <property type="entry name" value="zf-Vps39_C"/>
    <property type="match status" value="1"/>
</dbReference>
<dbReference type="InterPro" id="IPR036322">
    <property type="entry name" value="WD40_repeat_dom_sf"/>
</dbReference>
<dbReference type="InterPro" id="IPR019453">
    <property type="entry name" value="VPS39/TGFA1_Znf"/>
</dbReference>
<proteinExistence type="predicted"/>
<comment type="caution">
    <text evidence="7">The sequence shown here is derived from an EMBL/GenBank/DDBJ whole genome shotgun (WGS) entry which is preliminary data.</text>
</comment>
<dbReference type="PANTHER" id="PTHR12894:SF27">
    <property type="entry name" value="TRANSFORMING GROWTH FACTOR-BETA RECEPTOR-ASSOCIATED PROTEIN 1"/>
    <property type="match status" value="1"/>
</dbReference>